<evidence type="ECO:0000256" key="8">
    <source>
        <dbReference type="ARBA" id="ARBA00023485"/>
    </source>
</evidence>
<sequence>MMELGGDDGAAVLRREQSQALQSVQPIESLEEGIGRSSQRDPLLRGSTTTASLRGQSRRRTRSNEDATASVRSDRDVMQRWRLFVGALLFLTQVFVEIGRRGLRLIELNVPRYIAFVDRCLVHIIRVTVHPRKQVSALRLLLVLIVIASVPYILVTLYRMQSAARTSHSAPHCCDVYEHCVSCCMHPLNVELRRDYLSHADPSHPVYQDTKAMTVFQYCAFRCRTSSASVQHQNSYRSRRMFCYGIHRPRKELPTVNSDRSPPQPDVTAVEPLELDSFYLVS</sequence>
<name>A0AAD5LN60_PYTIN</name>
<keyword evidence="5 10" id="KW-0472">Membrane</keyword>
<keyword evidence="6" id="KW-0325">Glycoprotein</keyword>
<evidence type="ECO:0000256" key="1">
    <source>
        <dbReference type="ARBA" id="ARBA00004194"/>
    </source>
</evidence>
<protein>
    <recommendedName>
        <fullName evidence="8">SREBP regulating gene protein</fullName>
    </recommendedName>
</protein>
<evidence type="ECO:0000256" key="7">
    <source>
        <dbReference type="ARBA" id="ARBA00023461"/>
    </source>
</evidence>
<feature type="transmembrane region" description="Helical" evidence="10">
    <location>
        <begin position="137"/>
        <end position="158"/>
    </location>
</feature>
<comment type="similarity">
    <text evidence="7">Belongs to the SPRING family.</text>
</comment>
<dbReference type="Pfam" id="PF10218">
    <property type="entry name" value="SPRING1"/>
    <property type="match status" value="1"/>
</dbReference>
<evidence type="ECO:0000256" key="6">
    <source>
        <dbReference type="ARBA" id="ARBA00023180"/>
    </source>
</evidence>
<dbReference type="PANTHER" id="PTHR13481">
    <property type="entry name" value="SREBP REGULATING GENE PROTEIN"/>
    <property type="match status" value="1"/>
</dbReference>
<evidence type="ECO:0000256" key="2">
    <source>
        <dbReference type="ARBA" id="ARBA00022692"/>
    </source>
</evidence>
<evidence type="ECO:0000256" key="5">
    <source>
        <dbReference type="ARBA" id="ARBA00023136"/>
    </source>
</evidence>
<dbReference type="AlphaFoldDB" id="A0AAD5LN60"/>
<dbReference type="Proteomes" id="UP001209570">
    <property type="component" value="Unassembled WGS sequence"/>
</dbReference>
<comment type="caution">
    <text evidence="11">The sequence shown here is derived from an EMBL/GenBank/DDBJ whole genome shotgun (WGS) entry which is preliminary data.</text>
</comment>
<proteinExistence type="inferred from homology"/>
<evidence type="ECO:0000313" key="11">
    <source>
        <dbReference type="EMBL" id="KAJ0407216.1"/>
    </source>
</evidence>
<accession>A0AAD5LN60</accession>
<dbReference type="EMBL" id="JAKCXM010000023">
    <property type="protein sequence ID" value="KAJ0407216.1"/>
    <property type="molecule type" value="Genomic_DNA"/>
</dbReference>
<feature type="region of interest" description="Disordered" evidence="9">
    <location>
        <begin position="18"/>
        <end position="69"/>
    </location>
</feature>
<evidence type="ECO:0000256" key="9">
    <source>
        <dbReference type="SAM" id="MobiDB-lite"/>
    </source>
</evidence>
<dbReference type="InterPro" id="IPR019352">
    <property type="entry name" value="SPRING1"/>
</dbReference>
<organism evidence="11 12">
    <name type="scientific">Pythium insidiosum</name>
    <name type="common">Pythiosis disease agent</name>
    <dbReference type="NCBI Taxonomy" id="114742"/>
    <lineage>
        <taxon>Eukaryota</taxon>
        <taxon>Sar</taxon>
        <taxon>Stramenopiles</taxon>
        <taxon>Oomycota</taxon>
        <taxon>Peronosporomycetes</taxon>
        <taxon>Pythiales</taxon>
        <taxon>Pythiaceae</taxon>
        <taxon>Pythium</taxon>
    </lineage>
</organism>
<evidence type="ECO:0000313" key="12">
    <source>
        <dbReference type="Proteomes" id="UP001209570"/>
    </source>
</evidence>
<dbReference type="GO" id="GO:2000640">
    <property type="term" value="P:positive regulation of SREBP signaling pathway"/>
    <property type="evidence" value="ECO:0007669"/>
    <property type="project" value="InterPro"/>
</dbReference>
<evidence type="ECO:0000256" key="4">
    <source>
        <dbReference type="ARBA" id="ARBA00023034"/>
    </source>
</evidence>
<keyword evidence="12" id="KW-1185">Reference proteome</keyword>
<gene>
    <name evidence="11" type="ORF">P43SY_007991</name>
</gene>
<keyword evidence="3 10" id="KW-1133">Transmembrane helix</keyword>
<reference evidence="11" key="1">
    <citation type="submission" date="2021-12" db="EMBL/GenBank/DDBJ databases">
        <title>Prjna785345.</title>
        <authorList>
            <person name="Rujirawat T."/>
            <person name="Krajaejun T."/>
        </authorList>
    </citation>
    <scope>NUCLEOTIDE SEQUENCE</scope>
    <source>
        <strain evidence="11">Pi057C3</strain>
    </source>
</reference>
<keyword evidence="4" id="KW-0333">Golgi apparatus</keyword>
<evidence type="ECO:0000256" key="10">
    <source>
        <dbReference type="SAM" id="Phobius"/>
    </source>
</evidence>
<keyword evidence="2 10" id="KW-0812">Transmembrane</keyword>
<comment type="subcellular location">
    <subcellularLocation>
        <location evidence="1">Golgi apparatus membrane</location>
        <topology evidence="1">Single-pass membrane protein</topology>
    </subcellularLocation>
</comment>
<dbReference type="GO" id="GO:0000139">
    <property type="term" value="C:Golgi membrane"/>
    <property type="evidence" value="ECO:0007669"/>
    <property type="project" value="UniProtKB-SubCell"/>
</dbReference>
<feature type="compositionally biased region" description="Polar residues" evidence="9">
    <location>
        <begin position="46"/>
        <end position="55"/>
    </location>
</feature>
<evidence type="ECO:0000256" key="3">
    <source>
        <dbReference type="ARBA" id="ARBA00022989"/>
    </source>
</evidence>
<dbReference type="PANTHER" id="PTHR13481:SF0">
    <property type="entry name" value="SREBP REGULATING GENE PROTEIN"/>
    <property type="match status" value="1"/>
</dbReference>